<dbReference type="EMBL" id="DS547157">
    <property type="protein sequence ID" value="EDQ99899.1"/>
    <property type="molecule type" value="Genomic_DNA"/>
</dbReference>
<dbReference type="SMART" id="SM00672">
    <property type="entry name" value="CAP10"/>
    <property type="match status" value="1"/>
</dbReference>
<evidence type="ECO:0000259" key="2">
    <source>
        <dbReference type="SMART" id="SM00672"/>
    </source>
</evidence>
<protein>
    <submittedName>
        <fullName evidence="3">Predicted protein</fullName>
    </submittedName>
</protein>
<dbReference type="KEGG" id="lbc:LACBIDRAFT_295875"/>
<dbReference type="RefSeq" id="XP_001889442.1">
    <property type="nucleotide sequence ID" value="XM_001889407.1"/>
</dbReference>
<reference evidence="3 4" key="1">
    <citation type="journal article" date="2008" name="Nature">
        <title>The genome of Laccaria bicolor provides insights into mycorrhizal symbiosis.</title>
        <authorList>
            <person name="Martin F."/>
            <person name="Aerts A."/>
            <person name="Ahren D."/>
            <person name="Brun A."/>
            <person name="Danchin E.G.J."/>
            <person name="Duchaussoy F."/>
            <person name="Gibon J."/>
            <person name="Kohler A."/>
            <person name="Lindquist E."/>
            <person name="Pereda V."/>
            <person name="Salamov A."/>
            <person name="Shapiro H.J."/>
            <person name="Wuyts J."/>
            <person name="Blaudez D."/>
            <person name="Buee M."/>
            <person name="Brokstein P."/>
            <person name="Canbaeck B."/>
            <person name="Cohen D."/>
            <person name="Courty P.E."/>
            <person name="Coutinho P.M."/>
            <person name="Delaruelle C."/>
            <person name="Detter J.C."/>
            <person name="Deveau A."/>
            <person name="DiFazio S."/>
            <person name="Duplessis S."/>
            <person name="Fraissinet-Tachet L."/>
            <person name="Lucic E."/>
            <person name="Frey-Klett P."/>
            <person name="Fourrey C."/>
            <person name="Feussner I."/>
            <person name="Gay G."/>
            <person name="Grimwood J."/>
            <person name="Hoegger P.J."/>
            <person name="Jain P."/>
            <person name="Kilaru S."/>
            <person name="Labbe J."/>
            <person name="Lin Y.C."/>
            <person name="Legue V."/>
            <person name="Le Tacon F."/>
            <person name="Marmeisse R."/>
            <person name="Melayah D."/>
            <person name="Montanini B."/>
            <person name="Muratet M."/>
            <person name="Nehls U."/>
            <person name="Niculita-Hirzel H."/>
            <person name="Oudot-Le Secq M.P."/>
            <person name="Peter M."/>
            <person name="Quesneville H."/>
            <person name="Rajashekar B."/>
            <person name="Reich M."/>
            <person name="Rouhier N."/>
            <person name="Schmutz J."/>
            <person name="Yin T."/>
            <person name="Chalot M."/>
            <person name="Henrissat B."/>
            <person name="Kuees U."/>
            <person name="Lucas S."/>
            <person name="Van de Peer Y."/>
            <person name="Podila G.K."/>
            <person name="Polle A."/>
            <person name="Pukkila P.J."/>
            <person name="Richardson P.M."/>
            <person name="Rouze P."/>
            <person name="Sanders I.R."/>
            <person name="Stajich J.E."/>
            <person name="Tunlid A."/>
            <person name="Tuskan G."/>
            <person name="Grigoriev I.V."/>
        </authorList>
    </citation>
    <scope>NUCLEOTIDE SEQUENCE [LARGE SCALE GENOMIC DNA]</scope>
    <source>
        <strain evidence="4">S238N-H82 / ATCC MYA-4686</strain>
    </source>
</reference>
<dbReference type="Pfam" id="PF05686">
    <property type="entry name" value="Glyco_transf_90"/>
    <property type="match status" value="1"/>
</dbReference>
<dbReference type="HOGENOM" id="CLU_005027_3_2_1"/>
<accession>B0DZU9</accession>
<dbReference type="AlphaFoldDB" id="B0DZU9"/>
<feature type="compositionally biased region" description="Acidic residues" evidence="1">
    <location>
        <begin position="694"/>
        <end position="708"/>
    </location>
</feature>
<dbReference type="InParanoid" id="B0DZU9"/>
<feature type="region of interest" description="Disordered" evidence="1">
    <location>
        <begin position="643"/>
        <end position="708"/>
    </location>
</feature>
<keyword evidence="4" id="KW-1185">Reference proteome</keyword>
<evidence type="ECO:0000313" key="3">
    <source>
        <dbReference type="EMBL" id="EDQ99899.1"/>
    </source>
</evidence>
<dbReference type="InterPro" id="IPR051091">
    <property type="entry name" value="O-Glucosyltr/Glycosyltrsf_90"/>
</dbReference>
<proteinExistence type="predicted"/>
<dbReference type="PANTHER" id="PTHR12203:SF118">
    <property type="entry name" value="BETA-1,2-XYLOSYLTRANSFERASE 1"/>
    <property type="match status" value="1"/>
</dbReference>
<evidence type="ECO:0000256" key="1">
    <source>
        <dbReference type="SAM" id="MobiDB-lite"/>
    </source>
</evidence>
<sequence length="708" mass="81764">MFTFIPRRMIRRPVAVVAFLSVLVYFLGFSPEFGFFPQSPLYSSFSSTAGTTKLHLGRATTVTRTQFLRITRTVYAPDATGAPDRPPRIREDEILDDEIDGSLPKLEKHTYRKDGLLEVNPRGPHPIYELISRAEANWEAKMNKASKTLEEACREYERRYRRLPPLGFDKWWAYVQENQVQLPDEYDQIYDDLEPYWGMNPTDLQGIQRDWEAHADSYTVGKDAQDDSIVMLNYTLPGNAGVKHELAEGAFQIMELLEDVEKHIPPFRAVFSPHDNPNLPTDYELREMALDAAASGRFININNPPEYKLHGWISACDPLSPAWRDPIKWDAAPPPRTKKTFIYNHREAMDPCQHPDLLVNHGQFLSHHIGPVPHRVLIPQFSYCPTLLHHDIMAAMPINWVEDILPRSFDPEWDEKYDDRLQWRGTNTGIWHDEDTLWPLSQRSRLVEWATNAYHENVTVLPAPKDNKRAVGGGVTVRKAKYSSSMLDVAFANAPLSCAPKTCELLKGVFEFRKPHDWKTAGKYKYIIDVDGNGWSSRFKRLITSNSLIFKSTIYPEWFTDRIEPWVHYVPVQNDLSDLFDSLVFFRGDPTGTNAHDDMARKIAYAGRAWSKKFWRKEDLTAYMFRLFLEYARVMSTERPSMFYNHGTPGSRPPPPPLVDDTKPPPPRAQNPVDPEIPPIPERRKGNRKYVPEVVEELSDNEYEEDDF</sequence>
<feature type="compositionally biased region" description="Pro residues" evidence="1">
    <location>
        <begin position="651"/>
        <end position="680"/>
    </location>
</feature>
<evidence type="ECO:0000313" key="4">
    <source>
        <dbReference type="Proteomes" id="UP000001194"/>
    </source>
</evidence>
<dbReference type="GeneID" id="6085083"/>
<organism evidence="4">
    <name type="scientific">Laccaria bicolor (strain S238N-H82 / ATCC MYA-4686)</name>
    <name type="common">Bicoloured deceiver</name>
    <name type="synonym">Laccaria laccata var. bicolor</name>
    <dbReference type="NCBI Taxonomy" id="486041"/>
    <lineage>
        <taxon>Eukaryota</taxon>
        <taxon>Fungi</taxon>
        <taxon>Dikarya</taxon>
        <taxon>Basidiomycota</taxon>
        <taxon>Agaricomycotina</taxon>
        <taxon>Agaricomycetes</taxon>
        <taxon>Agaricomycetidae</taxon>
        <taxon>Agaricales</taxon>
        <taxon>Agaricineae</taxon>
        <taxon>Hydnangiaceae</taxon>
        <taxon>Laccaria</taxon>
    </lineage>
</organism>
<dbReference type="Proteomes" id="UP000001194">
    <property type="component" value="Unassembled WGS sequence"/>
</dbReference>
<gene>
    <name evidence="3" type="ORF">LACBIDRAFT_295875</name>
</gene>
<dbReference type="OrthoDB" id="541052at2759"/>
<feature type="domain" description="Glycosyl transferase CAP10" evidence="2">
    <location>
        <begin position="353"/>
        <end position="638"/>
    </location>
</feature>
<dbReference type="PANTHER" id="PTHR12203">
    <property type="entry name" value="KDEL LYS-ASP-GLU-LEU CONTAINING - RELATED"/>
    <property type="match status" value="1"/>
</dbReference>
<dbReference type="InterPro" id="IPR006598">
    <property type="entry name" value="CAP10"/>
</dbReference>
<name>B0DZU9_LACBS</name>